<protein>
    <submittedName>
        <fullName evidence="1">Uncharacterized protein</fullName>
    </submittedName>
</protein>
<reference evidence="1" key="2">
    <citation type="journal article" date="2015" name="Fish Shellfish Immunol.">
        <title>Early steps in the European eel (Anguilla anguilla)-Vibrio vulnificus interaction in the gills: Role of the RtxA13 toxin.</title>
        <authorList>
            <person name="Callol A."/>
            <person name="Pajuelo D."/>
            <person name="Ebbesson L."/>
            <person name="Teles M."/>
            <person name="MacKenzie S."/>
            <person name="Amaro C."/>
        </authorList>
    </citation>
    <scope>NUCLEOTIDE SEQUENCE</scope>
</reference>
<sequence length="13" mass="1607">MDLKCNHPYYSHV</sequence>
<accession>A0A0E9XAU0</accession>
<proteinExistence type="predicted"/>
<reference evidence="1" key="1">
    <citation type="submission" date="2014-11" db="EMBL/GenBank/DDBJ databases">
        <authorList>
            <person name="Amaro Gonzalez C."/>
        </authorList>
    </citation>
    <scope>NUCLEOTIDE SEQUENCE</scope>
</reference>
<organism evidence="1">
    <name type="scientific">Anguilla anguilla</name>
    <name type="common">European freshwater eel</name>
    <name type="synonym">Muraena anguilla</name>
    <dbReference type="NCBI Taxonomy" id="7936"/>
    <lineage>
        <taxon>Eukaryota</taxon>
        <taxon>Metazoa</taxon>
        <taxon>Chordata</taxon>
        <taxon>Craniata</taxon>
        <taxon>Vertebrata</taxon>
        <taxon>Euteleostomi</taxon>
        <taxon>Actinopterygii</taxon>
        <taxon>Neopterygii</taxon>
        <taxon>Teleostei</taxon>
        <taxon>Anguilliformes</taxon>
        <taxon>Anguillidae</taxon>
        <taxon>Anguilla</taxon>
    </lineage>
</organism>
<name>A0A0E9XAU0_ANGAN</name>
<evidence type="ECO:0000313" key="1">
    <source>
        <dbReference type="EMBL" id="JAH99576.1"/>
    </source>
</evidence>
<dbReference type="EMBL" id="GBXM01009001">
    <property type="protein sequence ID" value="JAH99576.1"/>
    <property type="molecule type" value="Transcribed_RNA"/>
</dbReference>